<feature type="signal peptide" evidence="5">
    <location>
        <begin position="1"/>
        <end position="18"/>
    </location>
</feature>
<comment type="similarity">
    <text evidence="1">Belongs to the 'GDSL' lipolytic enzyme family.</text>
</comment>
<dbReference type="InterPro" id="IPR001087">
    <property type="entry name" value="GDSL"/>
</dbReference>
<keyword evidence="7" id="KW-1185">Reference proteome</keyword>
<dbReference type="PANTHER" id="PTHR22835:SF683">
    <property type="entry name" value="OS05G0506800 PROTEIN"/>
    <property type="match status" value="1"/>
</dbReference>
<evidence type="ECO:0000256" key="4">
    <source>
        <dbReference type="ARBA" id="ARBA00023180"/>
    </source>
</evidence>
<dbReference type="SUPFAM" id="SSF52266">
    <property type="entry name" value="SGNH hydrolase"/>
    <property type="match status" value="1"/>
</dbReference>
<feature type="non-terminal residue" evidence="6">
    <location>
        <position position="1"/>
    </location>
</feature>
<dbReference type="Pfam" id="PF00657">
    <property type="entry name" value="Lipase_GDSL"/>
    <property type="match status" value="1"/>
</dbReference>
<dbReference type="PANTHER" id="PTHR22835">
    <property type="entry name" value="ZINC FINGER FYVE DOMAIN CONTAINING PROTEIN"/>
    <property type="match status" value="1"/>
</dbReference>
<reference evidence="6" key="1">
    <citation type="submission" date="2022-06" db="EMBL/GenBank/DDBJ databases">
        <title>Uncovering the hologenomic basis of an extraordinary plant invasion.</title>
        <authorList>
            <person name="Bieker V.C."/>
            <person name="Martin M.D."/>
            <person name="Gilbert T."/>
            <person name="Hodgins K."/>
            <person name="Battlay P."/>
            <person name="Petersen B."/>
            <person name="Wilson J."/>
        </authorList>
    </citation>
    <scope>NUCLEOTIDE SEQUENCE</scope>
    <source>
        <strain evidence="6">AA19_3_7</strain>
        <tissue evidence="6">Leaf</tissue>
    </source>
</reference>
<keyword evidence="2 5" id="KW-0732">Signal</keyword>
<dbReference type="Proteomes" id="UP001206925">
    <property type="component" value="Unassembled WGS sequence"/>
</dbReference>
<keyword evidence="4" id="KW-0325">Glycoprotein</keyword>
<keyword evidence="3" id="KW-0378">Hydrolase</keyword>
<dbReference type="CDD" id="cd01837">
    <property type="entry name" value="SGNH_plant_lipase_like"/>
    <property type="match status" value="1"/>
</dbReference>
<protein>
    <submittedName>
        <fullName evidence="6">Uncharacterized protein</fullName>
    </submittedName>
</protein>
<gene>
    <name evidence="6" type="ORF">M8C21_019357</name>
</gene>
<evidence type="ECO:0000256" key="1">
    <source>
        <dbReference type="ARBA" id="ARBA00008668"/>
    </source>
</evidence>
<dbReference type="AlphaFoldDB" id="A0AAD5GIL7"/>
<organism evidence="6 7">
    <name type="scientific">Ambrosia artemisiifolia</name>
    <name type="common">Common ragweed</name>
    <dbReference type="NCBI Taxonomy" id="4212"/>
    <lineage>
        <taxon>Eukaryota</taxon>
        <taxon>Viridiplantae</taxon>
        <taxon>Streptophyta</taxon>
        <taxon>Embryophyta</taxon>
        <taxon>Tracheophyta</taxon>
        <taxon>Spermatophyta</taxon>
        <taxon>Magnoliopsida</taxon>
        <taxon>eudicotyledons</taxon>
        <taxon>Gunneridae</taxon>
        <taxon>Pentapetalae</taxon>
        <taxon>asterids</taxon>
        <taxon>campanulids</taxon>
        <taxon>Asterales</taxon>
        <taxon>Asteraceae</taxon>
        <taxon>Asteroideae</taxon>
        <taxon>Heliantheae alliance</taxon>
        <taxon>Heliantheae</taxon>
        <taxon>Ambrosia</taxon>
    </lineage>
</organism>
<dbReference type="InterPro" id="IPR036514">
    <property type="entry name" value="SGNH_hydro_sf"/>
</dbReference>
<dbReference type="GO" id="GO:0016788">
    <property type="term" value="F:hydrolase activity, acting on ester bonds"/>
    <property type="evidence" value="ECO:0007669"/>
    <property type="project" value="InterPro"/>
</dbReference>
<evidence type="ECO:0000256" key="2">
    <source>
        <dbReference type="ARBA" id="ARBA00022729"/>
    </source>
</evidence>
<sequence>YFAGLLVVLWTGSLYANGCYTSIISFGDSIADTGNIKHLGFITNQTFESLLPPYGQTFFHRPTGRASDGRLIIDFLAESLGFPFIPPYMRIGSSNVVKLNHGVNYAVAGATAVSSQLLAKKGIHNSVTNASLDIQLRWFKHSLPYFCGNASGNAISMIQRQCNCRNLIGNSLILMGEIGGNEYNYPLRDEKPIDEIKSFVPLVVNTIASAINEMIEIGAQTIVVPGNFPVGCSSAHLTVRGSKNEEYDPITGCLTQLNQFAEYHNQLLQTKLNQIREMHPNVNIIYADYYNAAMQIYRSPYKFGFTNGALKACCGGGGPYNYNLTAKCGDEYASACDEPNTYVSWDGVHLTEAAYKVIFE</sequence>
<dbReference type="Gene3D" id="3.40.50.1110">
    <property type="entry name" value="SGNH hydrolase"/>
    <property type="match status" value="1"/>
</dbReference>
<evidence type="ECO:0000256" key="3">
    <source>
        <dbReference type="ARBA" id="ARBA00022801"/>
    </source>
</evidence>
<accession>A0AAD5GIL7</accession>
<name>A0AAD5GIL7_AMBAR</name>
<evidence type="ECO:0000313" key="7">
    <source>
        <dbReference type="Proteomes" id="UP001206925"/>
    </source>
</evidence>
<feature type="chain" id="PRO_5042060357" evidence="5">
    <location>
        <begin position="19"/>
        <end position="360"/>
    </location>
</feature>
<comment type="caution">
    <text evidence="6">The sequence shown here is derived from an EMBL/GenBank/DDBJ whole genome shotgun (WGS) entry which is preliminary data.</text>
</comment>
<dbReference type="EMBL" id="JAMZMK010008252">
    <property type="protein sequence ID" value="KAI7741178.1"/>
    <property type="molecule type" value="Genomic_DNA"/>
</dbReference>
<proteinExistence type="inferred from homology"/>
<dbReference type="InterPro" id="IPR035669">
    <property type="entry name" value="SGNH_plant_lipase-like"/>
</dbReference>
<evidence type="ECO:0000256" key="5">
    <source>
        <dbReference type="SAM" id="SignalP"/>
    </source>
</evidence>
<feature type="non-terminal residue" evidence="6">
    <location>
        <position position="360"/>
    </location>
</feature>
<evidence type="ECO:0000313" key="6">
    <source>
        <dbReference type="EMBL" id="KAI7741178.1"/>
    </source>
</evidence>